<reference evidence="1" key="1">
    <citation type="submission" date="2022-02" db="EMBL/GenBank/DDBJ databases">
        <authorList>
            <person name="King R."/>
        </authorList>
    </citation>
    <scope>NUCLEOTIDE SEQUENCE</scope>
</reference>
<dbReference type="AlphaFoldDB" id="A0A9P0HY21"/>
<proteinExistence type="predicted"/>
<evidence type="ECO:0000313" key="1">
    <source>
        <dbReference type="EMBL" id="CAH1637554.1"/>
    </source>
</evidence>
<dbReference type="EMBL" id="LR824547">
    <property type="protein sequence ID" value="CAH1637554.1"/>
    <property type="molecule type" value="Genomic_DNA"/>
</dbReference>
<dbReference type="Proteomes" id="UP001153321">
    <property type="component" value="Chromosome 16"/>
</dbReference>
<accession>A0A9P0HY21</accession>
<name>A0A9P0HY21_SPOLI</name>
<gene>
    <name evidence="1" type="ORF">SPLIT_LOCUS2912</name>
</gene>
<keyword evidence="2" id="KW-1185">Reference proteome</keyword>
<sequence length="18" mass="2195">MALGFTPCFFLFFFLFVF</sequence>
<organism evidence="1 2">
    <name type="scientific">Spodoptera littoralis</name>
    <name type="common">Egyptian cotton leafworm</name>
    <dbReference type="NCBI Taxonomy" id="7109"/>
    <lineage>
        <taxon>Eukaryota</taxon>
        <taxon>Metazoa</taxon>
        <taxon>Ecdysozoa</taxon>
        <taxon>Arthropoda</taxon>
        <taxon>Hexapoda</taxon>
        <taxon>Insecta</taxon>
        <taxon>Pterygota</taxon>
        <taxon>Neoptera</taxon>
        <taxon>Endopterygota</taxon>
        <taxon>Lepidoptera</taxon>
        <taxon>Glossata</taxon>
        <taxon>Ditrysia</taxon>
        <taxon>Noctuoidea</taxon>
        <taxon>Noctuidae</taxon>
        <taxon>Amphipyrinae</taxon>
        <taxon>Spodoptera</taxon>
    </lineage>
</organism>
<evidence type="ECO:0000313" key="2">
    <source>
        <dbReference type="Proteomes" id="UP001153321"/>
    </source>
</evidence>
<protein>
    <submittedName>
        <fullName evidence="1">Uncharacterized protein</fullName>
    </submittedName>
</protein>